<name>A0A6A4SNV9_SCOMX</name>
<dbReference type="PANTHER" id="PTHR40446">
    <property type="entry name" value="N-ACETYLGLUCOSAMINE-1-PHOSPHODIESTER ALPHA-N-ACETYLGLUCOSAMINIDASE"/>
    <property type="match status" value="1"/>
</dbReference>
<dbReference type="SMART" id="SM00181">
    <property type="entry name" value="EGF"/>
    <property type="match status" value="2"/>
</dbReference>
<evidence type="ECO:0000313" key="4">
    <source>
        <dbReference type="EMBL" id="KAF0032012.1"/>
    </source>
</evidence>
<dbReference type="PANTHER" id="PTHR40446:SF2">
    <property type="entry name" value="N-ACETYLGLUCOSAMINE-1-PHOSPHODIESTER ALPHA-N-ACETYLGLUCOSAMINIDASE"/>
    <property type="match status" value="1"/>
</dbReference>
<dbReference type="InterPro" id="IPR018711">
    <property type="entry name" value="NAGPA"/>
</dbReference>
<keyword evidence="1" id="KW-0245">EGF-like domain</keyword>
<evidence type="ECO:0000256" key="2">
    <source>
        <dbReference type="SAM" id="MobiDB-lite"/>
    </source>
</evidence>
<dbReference type="Gene3D" id="2.170.300.10">
    <property type="entry name" value="Tie2 ligand-binding domain superfamily"/>
    <property type="match status" value="1"/>
</dbReference>
<dbReference type="PROSITE" id="PS01186">
    <property type="entry name" value="EGF_2"/>
    <property type="match status" value="2"/>
</dbReference>
<dbReference type="InterPro" id="IPR000742">
    <property type="entry name" value="EGF"/>
</dbReference>
<comment type="caution">
    <text evidence="4">The sequence shown here is derived from an EMBL/GenBank/DDBJ whole genome shotgun (WGS) entry which is preliminary data.</text>
</comment>
<evidence type="ECO:0000313" key="5">
    <source>
        <dbReference type="Proteomes" id="UP000438429"/>
    </source>
</evidence>
<dbReference type="PROSITE" id="PS50026">
    <property type="entry name" value="EGF_3"/>
    <property type="match status" value="1"/>
</dbReference>
<dbReference type="Pfam" id="PF23106">
    <property type="entry name" value="EGF_Teneurin"/>
    <property type="match status" value="1"/>
</dbReference>
<sequence length="571" mass="61685">MMREETGLCQARLLSSYGRSVVEMSACVAAAAAAAAVPLRPVVRHPETPKLNFVLHTELHSCHRIRPVPLLRLRRKCDVAANSVSADDDLLLPYARGHGPAHSHRHVRDCQPVVHGNATHESWPPPGDRSGPSPAAQSTVFVTDVPGSSRIVYGHMTVVRDPLGTVSVLEPGGPGGCAMRQRASVEETAGAAECLFAQNAGFFNTDTGRCLGNVVSDGRTVQDSGGMQNAQFGIRRDGTLVFGYLSEDDVSDRSNPFVQLVSGVVWLLRNGQVYINQSLEAECDKTQETGYLRHFVDVLSARVAVGHDAEGNLVLFHIDGQTGVRGMSLWEVAEFLKKYGVINAINLDGGGSSTFVMDGSLASYPSDHCIPDGRWRCARRVSTVLCVHRRRCRPPDCSGHGECVDGSCRCGRGWQGAACDTLVCRPPACGPHGVCTAGFYGDGCNQTCGCANDGSCDPVRGRCACTPGFHGNTCEEGFHTGFCLANQIITSWRREEDALRDQPHLTDLLLHLPRFCRGPAAAAARFHERQDYSYVPLTDINGATSRAQADGRKREFVPDDSDSQDEVWSPS</sequence>
<evidence type="ECO:0000256" key="1">
    <source>
        <dbReference type="PROSITE-ProRule" id="PRU00076"/>
    </source>
</evidence>
<keyword evidence="1" id="KW-1015">Disulfide bond</keyword>
<dbReference type="EMBL" id="VEVO01000014">
    <property type="protein sequence ID" value="KAF0032012.1"/>
    <property type="molecule type" value="Genomic_DNA"/>
</dbReference>
<accession>A0A6A4SNV9</accession>
<feature type="domain" description="EGF-like" evidence="3">
    <location>
        <begin position="440"/>
        <end position="475"/>
    </location>
</feature>
<dbReference type="PROSITE" id="PS00022">
    <property type="entry name" value="EGF_1"/>
    <property type="match status" value="2"/>
</dbReference>
<comment type="caution">
    <text evidence="1">Lacks conserved residue(s) required for the propagation of feature annotation.</text>
</comment>
<feature type="region of interest" description="Disordered" evidence="2">
    <location>
        <begin position="115"/>
        <end position="138"/>
    </location>
</feature>
<dbReference type="Pfam" id="PF09992">
    <property type="entry name" value="NAGPA"/>
    <property type="match status" value="1"/>
</dbReference>
<dbReference type="GO" id="GO:0033299">
    <property type="term" value="P:secretion of lysosomal enzymes"/>
    <property type="evidence" value="ECO:0007669"/>
    <property type="project" value="TreeGrafter"/>
</dbReference>
<evidence type="ECO:0000259" key="3">
    <source>
        <dbReference type="PROSITE" id="PS50026"/>
    </source>
</evidence>
<dbReference type="AlphaFoldDB" id="A0A6A4SNV9"/>
<dbReference type="Proteomes" id="UP000438429">
    <property type="component" value="Unassembled WGS sequence"/>
</dbReference>
<proteinExistence type="predicted"/>
<reference evidence="4 5" key="1">
    <citation type="submission" date="2019-06" db="EMBL/GenBank/DDBJ databases">
        <title>Draft genomes of female and male turbot (Scophthalmus maximus).</title>
        <authorList>
            <person name="Xu H."/>
            <person name="Xu X.-W."/>
            <person name="Shao C."/>
            <person name="Chen S."/>
        </authorList>
    </citation>
    <scope>NUCLEOTIDE SEQUENCE [LARGE SCALE GENOMIC DNA]</scope>
    <source>
        <strain evidence="4">Ysfricsl-2016a</strain>
        <tissue evidence="4">Blood</tissue>
    </source>
</reference>
<protein>
    <recommendedName>
        <fullName evidence="3">EGF-like domain-containing protein</fullName>
    </recommendedName>
</protein>
<feature type="region of interest" description="Disordered" evidence="2">
    <location>
        <begin position="544"/>
        <end position="571"/>
    </location>
</feature>
<gene>
    <name evidence="4" type="ORF">F2P81_016567</name>
</gene>
<feature type="disulfide bond" evidence="1">
    <location>
        <begin position="465"/>
        <end position="474"/>
    </location>
</feature>
<organism evidence="4 5">
    <name type="scientific">Scophthalmus maximus</name>
    <name type="common">Turbot</name>
    <name type="synonym">Psetta maxima</name>
    <dbReference type="NCBI Taxonomy" id="52904"/>
    <lineage>
        <taxon>Eukaryota</taxon>
        <taxon>Metazoa</taxon>
        <taxon>Chordata</taxon>
        <taxon>Craniata</taxon>
        <taxon>Vertebrata</taxon>
        <taxon>Euteleostomi</taxon>
        <taxon>Actinopterygii</taxon>
        <taxon>Neopterygii</taxon>
        <taxon>Teleostei</taxon>
        <taxon>Neoteleostei</taxon>
        <taxon>Acanthomorphata</taxon>
        <taxon>Carangaria</taxon>
        <taxon>Pleuronectiformes</taxon>
        <taxon>Pleuronectoidei</taxon>
        <taxon>Scophthalmidae</taxon>
        <taxon>Scophthalmus</taxon>
    </lineage>
</organism>